<dbReference type="EMBL" id="KN275959">
    <property type="protein sequence ID" value="EEH46911.2"/>
    <property type="molecule type" value="Genomic_DNA"/>
</dbReference>
<accession>C1G754</accession>
<dbReference type="RefSeq" id="XP_010758232.1">
    <property type="nucleotide sequence ID" value="XM_010759930.1"/>
</dbReference>
<proteinExistence type="predicted"/>
<dbReference type="OMA" id="VNWISMC"/>
<dbReference type="AlphaFoldDB" id="C1G754"/>
<dbReference type="KEGG" id="pbn:PADG_03009"/>
<name>C1G754_PARBD</name>
<reference evidence="1 2" key="1">
    <citation type="journal article" date="2011" name="PLoS Genet.">
        <title>Comparative genomic analysis of human fungal pathogens causing paracoccidioidomycosis.</title>
        <authorList>
            <person name="Desjardins C.A."/>
            <person name="Champion M.D."/>
            <person name="Holder J.W."/>
            <person name="Muszewska A."/>
            <person name="Goldberg J."/>
            <person name="Bailao A.M."/>
            <person name="Brigido M.M."/>
            <person name="Ferreira M.E."/>
            <person name="Garcia A.M."/>
            <person name="Grynberg M."/>
            <person name="Gujja S."/>
            <person name="Heiman D.I."/>
            <person name="Henn M.R."/>
            <person name="Kodira C.D."/>
            <person name="Leon-Narvaez H."/>
            <person name="Longo L.V."/>
            <person name="Ma L.J."/>
            <person name="Malavazi I."/>
            <person name="Matsuo A.L."/>
            <person name="Morais F.V."/>
            <person name="Pereira M."/>
            <person name="Rodriguez-Brito S."/>
            <person name="Sakthikumar S."/>
            <person name="Salem-Izacc S.M."/>
            <person name="Sykes S.M."/>
            <person name="Teixeira M.M."/>
            <person name="Vallejo M.C."/>
            <person name="Walter M.E."/>
            <person name="Yandava C."/>
            <person name="Young S."/>
            <person name="Zeng Q."/>
            <person name="Zucker J."/>
            <person name="Felipe M.S."/>
            <person name="Goldman G.H."/>
            <person name="Haas B.J."/>
            <person name="McEwen J.G."/>
            <person name="Nino-Vega G."/>
            <person name="Puccia R."/>
            <person name="San-Blas G."/>
            <person name="Soares C.M."/>
            <person name="Birren B.W."/>
            <person name="Cuomo C.A."/>
        </authorList>
    </citation>
    <scope>NUCLEOTIDE SEQUENCE [LARGE SCALE GENOMIC DNA]</scope>
    <source>
        <strain evidence="1 2">Pb18</strain>
    </source>
</reference>
<gene>
    <name evidence="1" type="ORF">PADG_03009</name>
</gene>
<dbReference type="VEuPathDB" id="FungiDB:PADG_03009"/>
<dbReference type="Proteomes" id="UP000001628">
    <property type="component" value="Unassembled WGS sequence"/>
</dbReference>
<protein>
    <submittedName>
        <fullName evidence="1">Uncharacterized protein</fullName>
    </submittedName>
</protein>
<evidence type="ECO:0000313" key="1">
    <source>
        <dbReference type="EMBL" id="EEH46911.2"/>
    </source>
</evidence>
<keyword evidence="2" id="KW-1185">Reference proteome</keyword>
<dbReference type="HOGENOM" id="CLU_2886411_0_0_1"/>
<evidence type="ECO:0000313" key="2">
    <source>
        <dbReference type="Proteomes" id="UP000001628"/>
    </source>
</evidence>
<dbReference type="InParanoid" id="C1G754"/>
<sequence length="63" mass="7316">MELNNIKPSEIVFNGKLFASDYSVIFLVMVHDQYHGRGPRRYYEPKDRELDISMCLSLPPIGD</sequence>
<organism evidence="1 2">
    <name type="scientific">Paracoccidioides brasiliensis (strain Pb18)</name>
    <dbReference type="NCBI Taxonomy" id="502780"/>
    <lineage>
        <taxon>Eukaryota</taxon>
        <taxon>Fungi</taxon>
        <taxon>Dikarya</taxon>
        <taxon>Ascomycota</taxon>
        <taxon>Pezizomycotina</taxon>
        <taxon>Eurotiomycetes</taxon>
        <taxon>Eurotiomycetidae</taxon>
        <taxon>Onygenales</taxon>
        <taxon>Ajellomycetaceae</taxon>
        <taxon>Paracoccidioides</taxon>
    </lineage>
</organism>
<dbReference type="GeneID" id="22582386"/>